<dbReference type="AlphaFoldDB" id="A0A832URM5"/>
<comment type="caution">
    <text evidence="1">The sequence shown here is derived from an EMBL/GenBank/DDBJ whole genome shotgun (WGS) entry which is preliminary data.</text>
</comment>
<reference evidence="1 2" key="1">
    <citation type="journal article" name="Nat. Commun.">
        <title>Undinarchaeota illuminate DPANN phylogeny and the impact of gene transfer on archaeal evolution.</title>
        <authorList>
            <person name="Dombrowski N."/>
            <person name="Williams T.A."/>
            <person name="Sun J."/>
            <person name="Woodcroft B.J."/>
            <person name="Lee J.H."/>
            <person name="Minh B.Q."/>
            <person name="Rinke C."/>
            <person name="Spang A."/>
        </authorList>
    </citation>
    <scope>NUCLEOTIDE SEQUENCE [LARGE SCALE GENOMIC DNA]</scope>
    <source>
        <strain evidence="1">MAG_bin1129</strain>
    </source>
</reference>
<evidence type="ECO:0008006" key="3">
    <source>
        <dbReference type="Google" id="ProtNLM"/>
    </source>
</evidence>
<evidence type="ECO:0000313" key="1">
    <source>
        <dbReference type="EMBL" id="HIK00347.1"/>
    </source>
</evidence>
<gene>
    <name evidence="1" type="ORF">H1016_02285</name>
</gene>
<proteinExistence type="predicted"/>
<keyword evidence="2" id="KW-1185">Reference proteome</keyword>
<organism evidence="1 2">
    <name type="scientific">Candidatus Naiadarchaeum limnaeum</name>
    <dbReference type="NCBI Taxonomy" id="2756139"/>
    <lineage>
        <taxon>Archaea</taxon>
        <taxon>Candidatus Undinarchaeota</taxon>
        <taxon>Candidatus Undinarchaeia</taxon>
        <taxon>Candidatus Naiadarchaeales</taxon>
        <taxon>Candidatus Naiadarchaeaceae</taxon>
        <taxon>Candidatus Naiadarchaeum</taxon>
    </lineage>
</organism>
<protein>
    <recommendedName>
        <fullName evidence="3">Restriction endonuclease</fullName>
    </recommendedName>
</protein>
<accession>A0A832URM5</accession>
<sequence length="288" mass="32154">MGFFDDLKGFASKAVDKTGKVVKSAAAEYQKVKNIQDAKKAVLLDLSLDDLKKLASLCNLDASGYREVERQSFGTAKPKKIKMNRLDWVEHIAKVSTTKLIYALKVIKRGTQATELERSINQIDGAHDRKLKEIQEGVSLSPEAPDMLNSILNIVKNSVIGFSPDRYHNNESKYQTELLGYLKGNLPQRFGKAKVDTTKEYKFKDGRRVDLVINTQGYNVGLELKYSLKNSGQLHRLIGQIYDYSSLGLDALLVVDYNILDDSNATKLRDLKSKSDIPLIIIAGGVEV</sequence>
<dbReference type="Proteomes" id="UP000646946">
    <property type="component" value="Unassembled WGS sequence"/>
</dbReference>
<dbReference type="EMBL" id="DVAB01000023">
    <property type="protein sequence ID" value="HIK00347.1"/>
    <property type="molecule type" value="Genomic_DNA"/>
</dbReference>
<evidence type="ECO:0000313" key="2">
    <source>
        <dbReference type="Proteomes" id="UP000646946"/>
    </source>
</evidence>
<name>A0A832URM5_9ARCH</name>